<protein>
    <submittedName>
        <fullName evidence="2">Actin</fullName>
    </submittedName>
</protein>
<evidence type="ECO:0000313" key="2">
    <source>
        <dbReference type="EMBL" id="GKT16611.1"/>
    </source>
</evidence>
<dbReference type="PRINTS" id="PR00190">
    <property type="entry name" value="ACTIN"/>
</dbReference>
<dbReference type="Gene3D" id="3.30.420.40">
    <property type="match status" value="2"/>
</dbReference>
<dbReference type="SUPFAM" id="SSF53067">
    <property type="entry name" value="Actin-like ATPase domain"/>
    <property type="match status" value="2"/>
</dbReference>
<keyword evidence="3" id="KW-1185">Reference proteome</keyword>
<name>A0ABQ5JVM6_9EUKA</name>
<dbReference type="Proteomes" id="UP001057375">
    <property type="component" value="Unassembled WGS sequence"/>
</dbReference>
<comment type="similarity">
    <text evidence="1">Belongs to the actin family.</text>
</comment>
<dbReference type="CDD" id="cd13397">
    <property type="entry name" value="ASKHA_NBD_actin_Arp-T1-3"/>
    <property type="match status" value="1"/>
</dbReference>
<accession>A0ABQ5JVM6</accession>
<dbReference type="InterPro" id="IPR020902">
    <property type="entry name" value="Actin/actin-like_CS"/>
</dbReference>
<gene>
    <name evidence="2" type="ORF">ADUPG1_010954</name>
</gene>
<organism evidence="2 3">
    <name type="scientific">Aduncisulcus paluster</name>
    <dbReference type="NCBI Taxonomy" id="2918883"/>
    <lineage>
        <taxon>Eukaryota</taxon>
        <taxon>Metamonada</taxon>
        <taxon>Carpediemonas-like organisms</taxon>
        <taxon>Aduncisulcus</taxon>
    </lineage>
</organism>
<reference evidence="2" key="1">
    <citation type="submission" date="2022-03" db="EMBL/GenBank/DDBJ databases">
        <title>Draft genome sequence of Aduncisulcus paluster, a free-living microaerophilic Fornicata.</title>
        <authorList>
            <person name="Yuyama I."/>
            <person name="Kume K."/>
            <person name="Tamura T."/>
            <person name="Inagaki Y."/>
            <person name="Hashimoto T."/>
        </authorList>
    </citation>
    <scope>NUCLEOTIDE SEQUENCE</scope>
    <source>
        <strain evidence="2">NY0171</strain>
    </source>
</reference>
<dbReference type="EMBL" id="BQXS01011774">
    <property type="protein sequence ID" value="GKT16611.1"/>
    <property type="molecule type" value="Genomic_DNA"/>
</dbReference>
<proteinExistence type="inferred from homology"/>
<dbReference type="PROSITE" id="PS01132">
    <property type="entry name" value="ACTINS_ACT_LIKE"/>
    <property type="match status" value="1"/>
</dbReference>
<evidence type="ECO:0000313" key="3">
    <source>
        <dbReference type="Proteomes" id="UP001057375"/>
    </source>
</evidence>
<dbReference type="Gene3D" id="3.90.640.10">
    <property type="entry name" value="Actin, Chain A, domain 4"/>
    <property type="match status" value="1"/>
</dbReference>
<sequence>MLGNIVLDNGSGSIKAGMGGYDSPAAVIPAVVGHERLPLVIPSASSEYKDKKRLFVGEQAQKDRGVLSLSYPIEHGKVVDWDGMEALWHHTFYNELRVDPKSHRVLLTEAPMNPTKNRERMIELMFETFEVPYLVVKIQAILSLFASGATTGTVLDSGDGVTHIVPIYQGYKIDVLDSIKRLNFAGRDVTDYLQQLLQRRGSALSFSVARRELSRDIKEKLSYCALDYDEELSKAKGGAKDVTYELPDGSEIVIGSERFMCAEALFNPKIMSKEIHGIHEEIYDSIMKTDIHIRRDLFKNIVLSGGTTMIPNFETRLYKELSALTPPSTKVKIKASPERRWAVWKGGSTLTQLTSFDSMWVSRDEYDEKGVEKVVEEMAD</sequence>
<dbReference type="InterPro" id="IPR004001">
    <property type="entry name" value="Actin_CS"/>
</dbReference>
<dbReference type="PANTHER" id="PTHR11937">
    <property type="entry name" value="ACTIN"/>
    <property type="match status" value="1"/>
</dbReference>
<dbReference type="Pfam" id="PF00022">
    <property type="entry name" value="Actin"/>
    <property type="match status" value="1"/>
</dbReference>
<dbReference type="SMART" id="SM00268">
    <property type="entry name" value="ACTIN"/>
    <property type="match status" value="1"/>
</dbReference>
<dbReference type="InterPro" id="IPR004000">
    <property type="entry name" value="Actin"/>
</dbReference>
<dbReference type="PROSITE" id="PS00432">
    <property type="entry name" value="ACTINS_2"/>
    <property type="match status" value="1"/>
</dbReference>
<dbReference type="InterPro" id="IPR043129">
    <property type="entry name" value="ATPase_NBD"/>
</dbReference>
<comment type="caution">
    <text evidence="2">The sequence shown here is derived from an EMBL/GenBank/DDBJ whole genome shotgun (WGS) entry which is preliminary data.</text>
</comment>
<evidence type="ECO:0000256" key="1">
    <source>
        <dbReference type="RuleBase" id="RU000487"/>
    </source>
</evidence>